<evidence type="ECO:0000313" key="3">
    <source>
        <dbReference type="Proteomes" id="UP001152523"/>
    </source>
</evidence>
<name>A0AAV0F3C9_9ASTE</name>
<reference evidence="2" key="1">
    <citation type="submission" date="2022-07" db="EMBL/GenBank/DDBJ databases">
        <authorList>
            <person name="Macas J."/>
            <person name="Novak P."/>
            <person name="Neumann P."/>
        </authorList>
    </citation>
    <scope>NUCLEOTIDE SEQUENCE</scope>
</reference>
<accession>A0AAV0F3C9</accession>
<sequence length="190" mass="20232">MTTFWFHKKVTRSPTVFRVKTTGIIADHLSLSSQACSSREVHKNPFAPDAQASPPSSTSAILRHKPRQAHPCSLSPFFCSCSASCTQHEISDPCGAVKLGDGVVELSGSAVDLDGGEVDLGGGYGCGMESDDWGCGKSRGLGLGRVRGWSATRGWEGSYRRCGGGKVGPLDLVGDGCRWLQWCETESRGH</sequence>
<dbReference type="AlphaFoldDB" id="A0AAV0F3C9"/>
<proteinExistence type="predicted"/>
<feature type="region of interest" description="Disordered" evidence="1">
    <location>
        <begin position="43"/>
        <end position="62"/>
    </location>
</feature>
<gene>
    <name evidence="2" type="ORF">CEPIT_LOCUS30318</name>
</gene>
<dbReference type="Proteomes" id="UP001152523">
    <property type="component" value="Unassembled WGS sequence"/>
</dbReference>
<organism evidence="2 3">
    <name type="scientific">Cuscuta epithymum</name>
    <dbReference type="NCBI Taxonomy" id="186058"/>
    <lineage>
        <taxon>Eukaryota</taxon>
        <taxon>Viridiplantae</taxon>
        <taxon>Streptophyta</taxon>
        <taxon>Embryophyta</taxon>
        <taxon>Tracheophyta</taxon>
        <taxon>Spermatophyta</taxon>
        <taxon>Magnoliopsida</taxon>
        <taxon>eudicotyledons</taxon>
        <taxon>Gunneridae</taxon>
        <taxon>Pentapetalae</taxon>
        <taxon>asterids</taxon>
        <taxon>lamiids</taxon>
        <taxon>Solanales</taxon>
        <taxon>Convolvulaceae</taxon>
        <taxon>Cuscuteae</taxon>
        <taxon>Cuscuta</taxon>
        <taxon>Cuscuta subgen. Cuscuta</taxon>
    </lineage>
</organism>
<evidence type="ECO:0000313" key="2">
    <source>
        <dbReference type="EMBL" id="CAH9130039.1"/>
    </source>
</evidence>
<dbReference type="EMBL" id="CAMAPF010000958">
    <property type="protein sequence ID" value="CAH9130039.1"/>
    <property type="molecule type" value="Genomic_DNA"/>
</dbReference>
<evidence type="ECO:0000256" key="1">
    <source>
        <dbReference type="SAM" id="MobiDB-lite"/>
    </source>
</evidence>
<keyword evidence="3" id="KW-1185">Reference proteome</keyword>
<protein>
    <submittedName>
        <fullName evidence="2">Uncharacterized protein</fullName>
    </submittedName>
</protein>
<comment type="caution">
    <text evidence="2">The sequence shown here is derived from an EMBL/GenBank/DDBJ whole genome shotgun (WGS) entry which is preliminary data.</text>
</comment>